<dbReference type="KEGG" id="sfy:GFH48_38400"/>
<evidence type="ECO:0000259" key="4">
    <source>
        <dbReference type="PROSITE" id="PS50932"/>
    </source>
</evidence>
<dbReference type="PROSITE" id="PS00356">
    <property type="entry name" value="HTH_LACI_1"/>
    <property type="match status" value="1"/>
</dbReference>
<accession>A0A5Q0LPS1</accession>
<dbReference type="PANTHER" id="PTHR30146:SF153">
    <property type="entry name" value="LACTOSE OPERON REPRESSOR"/>
    <property type="match status" value="1"/>
</dbReference>
<dbReference type="Gene3D" id="1.10.260.40">
    <property type="entry name" value="lambda repressor-like DNA-binding domains"/>
    <property type="match status" value="1"/>
</dbReference>
<dbReference type="GO" id="GO:0000976">
    <property type="term" value="F:transcription cis-regulatory region binding"/>
    <property type="evidence" value="ECO:0007669"/>
    <property type="project" value="TreeGrafter"/>
</dbReference>
<dbReference type="AlphaFoldDB" id="A0A5Q0LPS1"/>
<dbReference type="InterPro" id="IPR010982">
    <property type="entry name" value="Lambda_DNA-bd_dom_sf"/>
</dbReference>
<gene>
    <name evidence="5" type="ORF">GFH48_38400</name>
</gene>
<dbReference type="SUPFAM" id="SSF47413">
    <property type="entry name" value="lambda repressor-like DNA-binding domains"/>
    <property type="match status" value="1"/>
</dbReference>
<dbReference type="CDD" id="cd01392">
    <property type="entry name" value="HTH_LacI"/>
    <property type="match status" value="1"/>
</dbReference>
<name>A0A5Q0LPS1_9ACTN</name>
<dbReference type="Proteomes" id="UP000326179">
    <property type="component" value="Chromosome"/>
</dbReference>
<dbReference type="InterPro" id="IPR028082">
    <property type="entry name" value="Peripla_BP_I"/>
</dbReference>
<dbReference type="PANTHER" id="PTHR30146">
    <property type="entry name" value="LACI-RELATED TRANSCRIPTIONAL REPRESSOR"/>
    <property type="match status" value="1"/>
</dbReference>
<dbReference type="EMBL" id="CP045643">
    <property type="protein sequence ID" value="QFZ78384.1"/>
    <property type="molecule type" value="Genomic_DNA"/>
</dbReference>
<evidence type="ECO:0000256" key="2">
    <source>
        <dbReference type="ARBA" id="ARBA00023125"/>
    </source>
</evidence>
<dbReference type="InterPro" id="IPR000843">
    <property type="entry name" value="HTH_LacI"/>
</dbReference>
<proteinExistence type="predicted"/>
<keyword evidence="6" id="KW-1185">Reference proteome</keyword>
<keyword evidence="3" id="KW-0804">Transcription</keyword>
<reference evidence="5 6" key="1">
    <citation type="submission" date="2019-10" db="EMBL/GenBank/DDBJ databases">
        <title>A novel species.</title>
        <authorList>
            <person name="Gao J."/>
        </authorList>
    </citation>
    <scope>NUCLEOTIDE SEQUENCE [LARGE SCALE GENOMIC DNA]</scope>
    <source>
        <strain evidence="5 6">QMT-28</strain>
    </source>
</reference>
<evidence type="ECO:0000256" key="1">
    <source>
        <dbReference type="ARBA" id="ARBA00023015"/>
    </source>
</evidence>
<evidence type="ECO:0000313" key="5">
    <source>
        <dbReference type="EMBL" id="QFZ78384.1"/>
    </source>
</evidence>
<keyword evidence="2 5" id="KW-0238">DNA-binding</keyword>
<dbReference type="Gene3D" id="3.40.50.2300">
    <property type="match status" value="2"/>
</dbReference>
<sequence length="359" mass="38434">MEGTMSRNSGDKVPTMVDVARRAGVSPSTVSYAMTGARPISEATRERIQQAMLDLGYRPNVFARGLKSKRSHIIAVLFPKDERGMNLGSMEYIFGASDHAQNRGYHLLLWTSGAEELDDLAGLAQQGLVDGALLMEVRLDEPRVEVLRNSELTFTMLGQTADPGDLDYVDTDFDQCARLAVTHLADQGHRHLGFVHQDAATIASGRGNAIRLRDGMLRAAQDVGVALTALTCQSHIAGGRKAFAELLTADPQATAVIAFNEQAVPGLMAAAVEHGWRIPEDFSVVSIDMPAQAALMTTPTMTTVGPVAAAMGKAATEMLIRRIEGQQLRGPSQALFDGELVARASSGPAPSTHRAVIHP</sequence>
<dbReference type="PROSITE" id="PS50932">
    <property type="entry name" value="HTH_LACI_2"/>
    <property type="match status" value="1"/>
</dbReference>
<evidence type="ECO:0000256" key="3">
    <source>
        <dbReference type="ARBA" id="ARBA00023163"/>
    </source>
</evidence>
<feature type="domain" description="HTH lacI-type" evidence="4">
    <location>
        <begin position="14"/>
        <end position="68"/>
    </location>
</feature>
<dbReference type="SMART" id="SM00354">
    <property type="entry name" value="HTH_LACI"/>
    <property type="match status" value="1"/>
</dbReference>
<dbReference type="Pfam" id="PF13377">
    <property type="entry name" value="Peripla_BP_3"/>
    <property type="match status" value="1"/>
</dbReference>
<protein>
    <submittedName>
        <fullName evidence="5">LacI family DNA-binding transcriptional regulator</fullName>
    </submittedName>
</protein>
<dbReference type="GO" id="GO:0003700">
    <property type="term" value="F:DNA-binding transcription factor activity"/>
    <property type="evidence" value="ECO:0007669"/>
    <property type="project" value="TreeGrafter"/>
</dbReference>
<organism evidence="5 6">
    <name type="scientific">Streptomyces fagopyri</name>
    <dbReference type="NCBI Taxonomy" id="2662397"/>
    <lineage>
        <taxon>Bacteria</taxon>
        <taxon>Bacillati</taxon>
        <taxon>Actinomycetota</taxon>
        <taxon>Actinomycetes</taxon>
        <taxon>Kitasatosporales</taxon>
        <taxon>Streptomycetaceae</taxon>
        <taxon>Streptomyces</taxon>
    </lineage>
</organism>
<dbReference type="Pfam" id="PF00356">
    <property type="entry name" value="LacI"/>
    <property type="match status" value="1"/>
</dbReference>
<keyword evidence="1" id="KW-0805">Transcription regulation</keyword>
<dbReference type="SUPFAM" id="SSF53822">
    <property type="entry name" value="Periplasmic binding protein-like I"/>
    <property type="match status" value="1"/>
</dbReference>
<evidence type="ECO:0000313" key="6">
    <source>
        <dbReference type="Proteomes" id="UP000326179"/>
    </source>
</evidence>
<dbReference type="InterPro" id="IPR046335">
    <property type="entry name" value="LacI/GalR-like_sensor"/>
</dbReference>